<dbReference type="Proteomes" id="UP000664385">
    <property type="component" value="Unassembled WGS sequence"/>
</dbReference>
<name>A0A939DU05_9MICO</name>
<accession>A0A939DU05</accession>
<protein>
    <recommendedName>
        <fullName evidence="1">ApeA N-terminal domain-containing protein</fullName>
    </recommendedName>
</protein>
<dbReference type="EMBL" id="JAEMWU010000001">
    <property type="protein sequence ID" value="MBN8204885.1"/>
    <property type="molecule type" value="Genomic_DNA"/>
</dbReference>
<dbReference type="InterPro" id="IPR041223">
    <property type="entry name" value="ApeA_NTD"/>
</dbReference>
<dbReference type="RefSeq" id="WP_206822677.1">
    <property type="nucleotide sequence ID" value="NZ_JAEMWU010000001.1"/>
</dbReference>
<proteinExistence type="predicted"/>
<sequence length="256" mass="28206">MSANTYRGHWWLPGLPAHVAPGQLVVDQSGRCTLELVGSLDLRAAAALEHPDDSEAKAIRQERVHSILGQVRGQPITLLNCFAGNADGVSHRGRSRLDISVQGALVGAHVEHDEPAFRSAIVEIENLTAWLGVDDQVHRRSDDNGETVALTRLEDLKAEIDGWTITTRRTVQPFSSHLEHAKASVSSHIACYLVLRPPEPRPAHDFHSVILELMDLLTLASGRPCGQIKLTLIHRDNQVLPERHGSNVEFETRVDP</sequence>
<dbReference type="Pfam" id="PF18862">
    <property type="entry name" value="ApeA_NTD1"/>
    <property type="match status" value="1"/>
</dbReference>
<dbReference type="AlphaFoldDB" id="A0A939DU05"/>
<evidence type="ECO:0000313" key="3">
    <source>
        <dbReference type="Proteomes" id="UP000664385"/>
    </source>
</evidence>
<reference evidence="2" key="1">
    <citation type="submission" date="2020-12" db="EMBL/GenBank/DDBJ databases">
        <title>PHA producing bacteria isolated from mangrove.</title>
        <authorList>
            <person name="Zheng W."/>
            <person name="Yu S."/>
            <person name="Huang Y."/>
        </authorList>
    </citation>
    <scope>NUCLEOTIDE SEQUENCE</scope>
    <source>
        <strain evidence="2">GN8-5</strain>
    </source>
</reference>
<organism evidence="2 3">
    <name type="scientific">Microbacterium esteraromaticum</name>
    <dbReference type="NCBI Taxonomy" id="57043"/>
    <lineage>
        <taxon>Bacteria</taxon>
        <taxon>Bacillati</taxon>
        <taxon>Actinomycetota</taxon>
        <taxon>Actinomycetes</taxon>
        <taxon>Micrococcales</taxon>
        <taxon>Microbacteriaceae</taxon>
        <taxon>Microbacterium</taxon>
    </lineage>
</organism>
<feature type="domain" description="ApeA N-terminal" evidence="1">
    <location>
        <begin position="6"/>
        <end position="239"/>
    </location>
</feature>
<evidence type="ECO:0000259" key="1">
    <source>
        <dbReference type="Pfam" id="PF18862"/>
    </source>
</evidence>
<evidence type="ECO:0000313" key="2">
    <source>
        <dbReference type="EMBL" id="MBN8204885.1"/>
    </source>
</evidence>
<comment type="caution">
    <text evidence="2">The sequence shown here is derived from an EMBL/GenBank/DDBJ whole genome shotgun (WGS) entry which is preliminary data.</text>
</comment>
<gene>
    <name evidence="2" type="ORF">JF543_02800</name>
</gene>